<sequence>MKKKLLDFLLIASKKIEKLHFKLSEKNTEELDYSSLSPISNGDKEGHYSKALQWALENREKEDIKNIALTGSYGSGKSTILKTFQKNYKGTELEFLNISLATFKEEKPKYNEQGHLIEKDKEELLRLIETSILQQIFYHEEDKNIPDSRFKKIKSYGAKKLFLTSLGILIFIIALLNYFYPYLIQSVFKDNPLSDFTCDALHYGSIAIILIGIFFITYKSIRIISSITINKLKFHNAEIGIGESINKSILNHHLDEILYFFTIRPYNVVIIEDLDRFEETEIFTKLREINLLLNNSEKTKKKNITFIYAVRDDMFSDNERIKFFDFIIPVIPVINSSNSSEILRQKKKKYIYDLTDAFIEDISFFIDDMRLLHNITNEFYLYKTKQGETPLNQDKLFAIITYKNKYPNDFVSLSKNEGSLYSILNSKSKYINQEIKRIEKDITTLKDEIKNLDLINFKNTNELRQLYIIRVMETLDNFNNFIINKEPITLNDLLKDENFEYLKSNDLFYKSSFHNRSYNRTDYPIKKVEILFSEIEKKVDSKKSYNVKEQEIIDFKSIKSNSTRKEIQELERQKIKIRNLKISELLQSNEKIDLNINENLDADFITTIIRNGYISEDYIDYISLFHEGSITRNDHKFIINVRNKQKLEFDYKLSKIDKVIPKISPIDFNSEFILNYDLLDFLLKNHRNNKVPLDYVFTKLKDESSTSTLFINGFVDITENLNLFIKTLCEYWIGIWEYYVNDVAFSDEQLNTILKYIIEYAEIESIIKIEKQSNLKNYLTKDSEILNITSNNDKLINIISDLELKFIDLDFKNSPENILEFIYENNHYEINEKMVSEIIKKYGEFEQVSFDNSNYSSIKNSNSNSLINYIEDYINDYITNIYLKLDTNINEEQKSYLELLNHSDLSLKLKKEVIKKVATKISDISIIEEANLLPYIIENNKIEPKWENLLFFFKESENKILESSIGFINNIENANELAKVKMATKFNDENIFGVFCKALMQSNKINNESFDLITNSIPFWYSDLDIANLDEEKVHSLINNRVISPTIKSFESLKENYEKLNIKLLEKHKAKFIEKIEELILDANDVELILKSKKLNNIEKLKFLESCSNDTILSKSENLKSISQLILNDSSFRVNELLFKALIIDQSVSIVNRIKLFNKNLFSVDETFIEKFLINLASNYEKITNKNKKAKIKDNPDNRELLTNLKRKDYISSFSVGIFGLRVNHKRK</sequence>
<feature type="domain" description="YobI-like P-loop NTPase" evidence="3">
    <location>
        <begin position="48"/>
        <end position="421"/>
    </location>
</feature>
<keyword evidence="2" id="KW-0812">Transmembrane</keyword>
<gene>
    <name evidence="4" type="ORF">DZ858_10480</name>
</gene>
<dbReference type="Gene3D" id="3.40.50.300">
    <property type="entry name" value="P-loop containing nucleotide triphosphate hydrolases"/>
    <property type="match status" value="1"/>
</dbReference>
<evidence type="ECO:0000259" key="3">
    <source>
        <dbReference type="Pfam" id="PF20693"/>
    </source>
</evidence>
<accession>A0A3E1Q6B9</accession>
<keyword evidence="2" id="KW-1133">Transmembrane helix</keyword>
<evidence type="ECO:0000313" key="5">
    <source>
        <dbReference type="Proteomes" id="UP000261082"/>
    </source>
</evidence>
<keyword evidence="2" id="KW-0472">Membrane</keyword>
<feature type="transmembrane region" description="Helical" evidence="2">
    <location>
        <begin position="200"/>
        <end position="218"/>
    </location>
</feature>
<evidence type="ECO:0000313" key="4">
    <source>
        <dbReference type="EMBL" id="RFN57670.1"/>
    </source>
</evidence>
<keyword evidence="1" id="KW-0175">Coiled coil</keyword>
<organism evidence="4 5">
    <name type="scientific">Marixanthomonas ophiurae</name>
    <dbReference type="NCBI Taxonomy" id="387659"/>
    <lineage>
        <taxon>Bacteria</taxon>
        <taxon>Pseudomonadati</taxon>
        <taxon>Bacteroidota</taxon>
        <taxon>Flavobacteriia</taxon>
        <taxon>Flavobacteriales</taxon>
        <taxon>Flavobacteriaceae</taxon>
        <taxon>Marixanthomonas</taxon>
    </lineage>
</organism>
<dbReference type="Proteomes" id="UP000261082">
    <property type="component" value="Unassembled WGS sequence"/>
</dbReference>
<proteinExistence type="predicted"/>
<dbReference type="AlphaFoldDB" id="A0A3E1Q6B9"/>
<protein>
    <recommendedName>
        <fullName evidence="3">YobI-like P-loop NTPase domain-containing protein</fullName>
    </recommendedName>
</protein>
<dbReference type="OrthoDB" id="1701659at2"/>
<feature type="coiled-coil region" evidence="1">
    <location>
        <begin position="428"/>
        <end position="455"/>
    </location>
</feature>
<dbReference type="InterPro" id="IPR027417">
    <property type="entry name" value="P-loop_NTPase"/>
</dbReference>
<dbReference type="EMBL" id="QVID01000002">
    <property type="protein sequence ID" value="RFN57670.1"/>
    <property type="molecule type" value="Genomic_DNA"/>
</dbReference>
<dbReference type="InterPro" id="IPR048428">
    <property type="entry name" value="YobI-NTPase"/>
</dbReference>
<dbReference type="SUPFAM" id="SSF52540">
    <property type="entry name" value="P-loop containing nucleoside triphosphate hydrolases"/>
    <property type="match status" value="1"/>
</dbReference>
<keyword evidence="5" id="KW-1185">Reference proteome</keyword>
<dbReference type="Pfam" id="PF20693">
    <property type="entry name" value="YobI-ATPase"/>
    <property type="match status" value="1"/>
</dbReference>
<evidence type="ECO:0000256" key="2">
    <source>
        <dbReference type="SAM" id="Phobius"/>
    </source>
</evidence>
<reference evidence="4 5" key="1">
    <citation type="journal article" date="2007" name="Int. J. Syst. Evol. Microbiol.">
        <title>Marixanthomonas ophiurae gen. nov., sp. nov., a marine bacterium of the family Flavobacteriaceae isolated from a deep-sea brittle star.</title>
        <authorList>
            <person name="Romanenko L.A."/>
            <person name="Uchino M."/>
            <person name="Frolova G.M."/>
            <person name="Mikhailov V.V."/>
        </authorList>
    </citation>
    <scope>NUCLEOTIDE SEQUENCE [LARGE SCALE GENOMIC DNA]</scope>
    <source>
        <strain evidence="4 5">KMM 3046</strain>
    </source>
</reference>
<feature type="transmembrane region" description="Helical" evidence="2">
    <location>
        <begin position="161"/>
        <end position="180"/>
    </location>
</feature>
<name>A0A3E1Q6B9_9FLAO</name>
<dbReference type="RefSeq" id="WP_117159618.1">
    <property type="nucleotide sequence ID" value="NZ_QVID01000002.1"/>
</dbReference>
<evidence type="ECO:0000256" key="1">
    <source>
        <dbReference type="SAM" id="Coils"/>
    </source>
</evidence>
<comment type="caution">
    <text evidence="4">The sequence shown here is derived from an EMBL/GenBank/DDBJ whole genome shotgun (WGS) entry which is preliminary data.</text>
</comment>
<feature type="coiled-coil region" evidence="1">
    <location>
        <begin position="553"/>
        <end position="580"/>
    </location>
</feature>